<feature type="domain" description="Putative zinc-finger" evidence="8">
    <location>
        <begin position="205"/>
        <end position="238"/>
    </location>
</feature>
<evidence type="ECO:0000256" key="1">
    <source>
        <dbReference type="ARBA" id="ARBA00010641"/>
    </source>
</evidence>
<dbReference type="Gene3D" id="1.10.10.1320">
    <property type="entry name" value="Anti-sigma factor, zinc-finger domain"/>
    <property type="match status" value="1"/>
</dbReference>
<dbReference type="InterPro" id="IPR013325">
    <property type="entry name" value="RNA_pol_sigma_r2"/>
</dbReference>
<feature type="domain" description="RNA polymerase sigma-70 region 2" evidence="7">
    <location>
        <begin position="42"/>
        <end position="109"/>
    </location>
</feature>
<evidence type="ECO:0000256" key="6">
    <source>
        <dbReference type="SAM" id="MobiDB-lite"/>
    </source>
</evidence>
<dbReference type="SUPFAM" id="SSF88659">
    <property type="entry name" value="Sigma3 and sigma4 domains of RNA polymerase sigma factors"/>
    <property type="match status" value="1"/>
</dbReference>
<dbReference type="InterPro" id="IPR039425">
    <property type="entry name" value="RNA_pol_sigma-70-like"/>
</dbReference>
<feature type="compositionally biased region" description="Pro residues" evidence="6">
    <location>
        <begin position="363"/>
        <end position="375"/>
    </location>
</feature>
<protein>
    <recommendedName>
        <fullName evidence="11">Sigma-70 family RNA polymerase sigma factor</fullName>
    </recommendedName>
</protein>
<dbReference type="PANTHER" id="PTHR43133:SF8">
    <property type="entry name" value="RNA POLYMERASE SIGMA FACTOR HI_1459-RELATED"/>
    <property type="match status" value="1"/>
</dbReference>
<gene>
    <name evidence="9" type="ORF">GCM10009844_40210</name>
</gene>
<dbReference type="InterPro" id="IPR013783">
    <property type="entry name" value="Ig-like_fold"/>
</dbReference>
<reference evidence="10" key="1">
    <citation type="journal article" date="2019" name="Int. J. Syst. Evol. Microbiol.">
        <title>The Global Catalogue of Microorganisms (GCM) 10K type strain sequencing project: providing services to taxonomists for standard genome sequencing and annotation.</title>
        <authorList>
            <consortium name="The Broad Institute Genomics Platform"/>
            <consortium name="The Broad Institute Genome Sequencing Center for Infectious Disease"/>
            <person name="Wu L."/>
            <person name="Ma J."/>
        </authorList>
    </citation>
    <scope>NUCLEOTIDE SEQUENCE [LARGE SCALE GENOMIC DNA]</scope>
    <source>
        <strain evidence="10">JCM 16022</strain>
    </source>
</reference>
<dbReference type="NCBIfam" id="TIGR02937">
    <property type="entry name" value="sigma70-ECF"/>
    <property type="match status" value="1"/>
</dbReference>
<comment type="caution">
    <text evidence="9">The sequence shown here is derived from an EMBL/GenBank/DDBJ whole genome shotgun (WGS) entry which is preliminary data.</text>
</comment>
<proteinExistence type="inferred from homology"/>
<dbReference type="Proteomes" id="UP001501771">
    <property type="component" value="Unassembled WGS sequence"/>
</dbReference>
<evidence type="ECO:0000256" key="5">
    <source>
        <dbReference type="ARBA" id="ARBA00023163"/>
    </source>
</evidence>
<dbReference type="Pfam" id="PF13490">
    <property type="entry name" value="zf-HC2"/>
    <property type="match status" value="1"/>
</dbReference>
<evidence type="ECO:0008006" key="11">
    <source>
        <dbReference type="Google" id="ProtNLM"/>
    </source>
</evidence>
<dbReference type="InterPro" id="IPR014284">
    <property type="entry name" value="RNA_pol_sigma-70_dom"/>
</dbReference>
<dbReference type="InterPro" id="IPR036388">
    <property type="entry name" value="WH-like_DNA-bd_sf"/>
</dbReference>
<organism evidence="9 10">
    <name type="scientific">Nocardioides koreensis</name>
    <dbReference type="NCBI Taxonomy" id="433651"/>
    <lineage>
        <taxon>Bacteria</taxon>
        <taxon>Bacillati</taxon>
        <taxon>Actinomycetota</taxon>
        <taxon>Actinomycetes</taxon>
        <taxon>Propionibacteriales</taxon>
        <taxon>Nocardioidaceae</taxon>
        <taxon>Nocardioides</taxon>
    </lineage>
</organism>
<feature type="region of interest" description="Disordered" evidence="6">
    <location>
        <begin position="319"/>
        <end position="427"/>
    </location>
</feature>
<dbReference type="InterPro" id="IPR007627">
    <property type="entry name" value="RNA_pol_sigma70_r2"/>
</dbReference>
<keyword evidence="4" id="KW-0238">DNA-binding</keyword>
<keyword evidence="10" id="KW-1185">Reference proteome</keyword>
<comment type="similarity">
    <text evidence="1">Belongs to the sigma-70 factor family. ECF subfamily.</text>
</comment>
<evidence type="ECO:0000313" key="9">
    <source>
        <dbReference type="EMBL" id="GAA2154428.1"/>
    </source>
</evidence>
<name>A0ABP5LVU5_9ACTN</name>
<sequence length="538" mass="54974">MIFGALVRWTPVSTTAPTIEGPADAELISAVRGGDVDAYGELFQRHVTAARRLAHQLVSGPDVDDLVSEAFAKVMVVLQRGGGPDLAFRAYLLTAVRRLHVDRIRATARLHTTDDLTPFDPGIPFRDTAVEGFENAAAARAFASLPERWQLVLWHTEVEGQKPAEVAPLLGLSANSVSALAYRAREGLRQAFLSMHAQDTVDASCTWTQEHLGSYVRHGLSRRDATRVEGHLRECRRCMAVYLELDEVNSGLAGLLAPLLLGGAAAGYVASAGGSAAAGGLLALLGRARDVALANAPTTAVAGVAAAVVAAGTLLHPFDGPSPGPQAEAPVVSTTGPERGPREPGGPEGRDAAPGGRRTTHPGGPPPSAAAPPVAPAAAESSPPSPSAAPPDHQQSGSQPTDPGPTEDGADGDGPAGDGAATPDQPAGMDLAVSAAASPSAGVAFEVRVTVTGLDPGRTATLGVTADHTSVTLTPDTRCAGLGIGHGSCAVTDTPTTYTFVVAAPPDAPTTLTFTVRPDGQVLESDPSDNTTRVQLVP</sequence>
<keyword evidence="3" id="KW-0731">Sigma factor</keyword>
<evidence type="ECO:0000259" key="7">
    <source>
        <dbReference type="Pfam" id="PF04542"/>
    </source>
</evidence>
<dbReference type="InterPro" id="IPR013324">
    <property type="entry name" value="RNA_pol_sigma_r3/r4-like"/>
</dbReference>
<evidence type="ECO:0000256" key="2">
    <source>
        <dbReference type="ARBA" id="ARBA00023015"/>
    </source>
</evidence>
<dbReference type="SUPFAM" id="SSF88946">
    <property type="entry name" value="Sigma2 domain of RNA polymerase sigma factors"/>
    <property type="match status" value="1"/>
</dbReference>
<dbReference type="InterPro" id="IPR041916">
    <property type="entry name" value="Anti_sigma_zinc_sf"/>
</dbReference>
<dbReference type="Pfam" id="PF04542">
    <property type="entry name" value="Sigma70_r2"/>
    <property type="match status" value="1"/>
</dbReference>
<evidence type="ECO:0000256" key="3">
    <source>
        <dbReference type="ARBA" id="ARBA00023082"/>
    </source>
</evidence>
<dbReference type="Gene3D" id="1.10.10.10">
    <property type="entry name" value="Winged helix-like DNA-binding domain superfamily/Winged helix DNA-binding domain"/>
    <property type="match status" value="1"/>
</dbReference>
<accession>A0ABP5LVU5</accession>
<keyword evidence="2" id="KW-0805">Transcription regulation</keyword>
<dbReference type="InterPro" id="IPR027383">
    <property type="entry name" value="Znf_put"/>
</dbReference>
<feature type="compositionally biased region" description="Low complexity" evidence="6">
    <location>
        <begin position="418"/>
        <end position="427"/>
    </location>
</feature>
<dbReference type="PANTHER" id="PTHR43133">
    <property type="entry name" value="RNA POLYMERASE ECF-TYPE SIGMA FACTO"/>
    <property type="match status" value="1"/>
</dbReference>
<evidence type="ECO:0000256" key="4">
    <source>
        <dbReference type="ARBA" id="ARBA00023125"/>
    </source>
</evidence>
<dbReference type="Gene3D" id="1.10.1740.10">
    <property type="match status" value="1"/>
</dbReference>
<dbReference type="Gene3D" id="2.60.40.10">
    <property type="entry name" value="Immunoglobulins"/>
    <property type="match status" value="1"/>
</dbReference>
<keyword evidence="5" id="KW-0804">Transcription</keyword>
<evidence type="ECO:0000259" key="8">
    <source>
        <dbReference type="Pfam" id="PF13490"/>
    </source>
</evidence>
<dbReference type="EMBL" id="BAAAQR010000015">
    <property type="protein sequence ID" value="GAA2154428.1"/>
    <property type="molecule type" value="Genomic_DNA"/>
</dbReference>
<evidence type="ECO:0000313" key="10">
    <source>
        <dbReference type="Proteomes" id="UP001501771"/>
    </source>
</evidence>